<reference evidence="3 4" key="1">
    <citation type="submission" date="2022-01" db="EMBL/GenBank/DDBJ databases">
        <authorList>
            <person name="Xiong W."/>
            <person name="Schranz E."/>
        </authorList>
    </citation>
    <scope>NUCLEOTIDE SEQUENCE [LARGE SCALE GENOMIC DNA]</scope>
</reference>
<feature type="region of interest" description="Disordered" evidence="2">
    <location>
        <begin position="97"/>
        <end position="116"/>
    </location>
</feature>
<feature type="coiled-coil region" evidence="1">
    <location>
        <begin position="1120"/>
        <end position="1175"/>
    </location>
</feature>
<keyword evidence="4" id="KW-1185">Reference proteome</keyword>
<evidence type="ECO:0000313" key="4">
    <source>
        <dbReference type="Proteomes" id="UP001157418"/>
    </source>
</evidence>
<gene>
    <name evidence="3" type="ORF">LVIROSA_LOCUS15589</name>
</gene>
<dbReference type="PANTHER" id="PTHR22774:SF11">
    <property type="entry name" value="CHOREIN N-TERMINAL DOMAIN-CONTAINING PROTEIN"/>
    <property type="match status" value="1"/>
</dbReference>
<comment type="caution">
    <text evidence="3">The sequence shown here is derived from an EMBL/GenBank/DDBJ whole genome shotgun (WGS) entry which is preliminary data.</text>
</comment>
<keyword evidence="1" id="KW-0175">Coiled coil</keyword>
<name>A0AAU9MWZ7_9ASTR</name>
<evidence type="ECO:0008006" key="5">
    <source>
        <dbReference type="Google" id="ProtNLM"/>
    </source>
</evidence>
<dbReference type="PANTHER" id="PTHR22774">
    <property type="entry name" value="CHOREIN N-TERMINAL DOMAIN-CONTAINING PROTEIN"/>
    <property type="match status" value="1"/>
</dbReference>
<feature type="compositionally biased region" description="Low complexity" evidence="2">
    <location>
        <begin position="101"/>
        <end position="116"/>
    </location>
</feature>
<protein>
    <recommendedName>
        <fullName evidence="5">Chorein N-terminal domain-containing protein</fullName>
    </recommendedName>
</protein>
<feature type="region of interest" description="Disordered" evidence="2">
    <location>
        <begin position="1081"/>
        <end position="1103"/>
    </location>
</feature>
<evidence type="ECO:0000313" key="3">
    <source>
        <dbReference type="EMBL" id="CAH1428674.1"/>
    </source>
</evidence>
<feature type="compositionally biased region" description="Polar residues" evidence="2">
    <location>
        <begin position="1086"/>
        <end position="1101"/>
    </location>
</feature>
<dbReference type="InterPro" id="IPR026728">
    <property type="entry name" value="BLTP3A/B"/>
</dbReference>
<evidence type="ECO:0000256" key="2">
    <source>
        <dbReference type="SAM" id="MobiDB-lite"/>
    </source>
</evidence>
<dbReference type="Proteomes" id="UP001157418">
    <property type="component" value="Unassembled WGS sequence"/>
</dbReference>
<dbReference type="EMBL" id="CAKMRJ010002223">
    <property type="protein sequence ID" value="CAH1428674.1"/>
    <property type="molecule type" value="Genomic_DNA"/>
</dbReference>
<dbReference type="AlphaFoldDB" id="A0AAU9MWZ7"/>
<organism evidence="3 4">
    <name type="scientific">Lactuca virosa</name>
    <dbReference type="NCBI Taxonomy" id="75947"/>
    <lineage>
        <taxon>Eukaryota</taxon>
        <taxon>Viridiplantae</taxon>
        <taxon>Streptophyta</taxon>
        <taxon>Embryophyta</taxon>
        <taxon>Tracheophyta</taxon>
        <taxon>Spermatophyta</taxon>
        <taxon>Magnoliopsida</taxon>
        <taxon>eudicotyledons</taxon>
        <taxon>Gunneridae</taxon>
        <taxon>Pentapetalae</taxon>
        <taxon>asterids</taxon>
        <taxon>campanulids</taxon>
        <taxon>Asterales</taxon>
        <taxon>Asteraceae</taxon>
        <taxon>Cichorioideae</taxon>
        <taxon>Cichorieae</taxon>
        <taxon>Lactucinae</taxon>
        <taxon>Lactuca</taxon>
    </lineage>
</organism>
<evidence type="ECO:0000256" key="1">
    <source>
        <dbReference type="SAM" id="Coils"/>
    </source>
</evidence>
<sequence length="1193" mass="131668">MESIMARALESTLKYWLKSFSRDQFKLQGRTVQLSNIDISGDALHASLGLPPAITVSMAKSGKLEIVLPYLSNVQLEPIVVMIDKLDAVLEENDDLDARRSTSSAQASSSSSKGGSYGFAEKIADGMTLQIRTINLLLDTHGSGGGQLGEASWVPPMASITIRNLVLYTTNENWQVVNLKAARDFSNDKSFIYVFKKLEWEYLCMDLLPHPDMFADPSHNKKHDKGGAKRVFFGGERFIDGISGEAYITIQRTEHNRPLGMELQVHITEAVCPALSEPGLRAVLRFFAGVYVCLNRGDVTPNAQKQSIEAAGRIIVSFMVDHIFLGIKDAGFQLELLMQSLYFSRATVSDGAIAKCLTRVTLGGLILRDTFSRPPCPLVQPSMQDAADEPLHIPDFGKNFCPPIYPLGDQQQTQDDRVPLMSLHCLKFMPFLPPPEISSYTVIECKPLTIHLQEESCVRISSFLADGGVVNPGDISPDISINSIQFNIKKLEITVPLEPRKPDHPTYFHHHPSSFNGARLQIHNLHFSESPFLKLGLLNLDMDAACFCLWEGQPIDASQKKWSIGASLIGLSLETCSNPFGPNPSRIRSSELELWRCIEMKSVCVQVAMVTADGTPLTHVPPRGGVVRVGIACEQYLSNTSIEQLFFVLDLYDYIDDVSVRMAMAGISKPTKIVGSECLDHGTLSEKVPADTSISVSVKNLKLTFLESSSVDIQGTPLVQLVGDDLLMKVAHRTLGAAMAISSNLQWEKVRVECAETDRSLSEMRGVFWVQNRRNSNGVPIPFMNISVVHVIPYNPEDTKCRSFRVMACIAGVRLAGGMNYNEALLHRFGILGPDGGPGDDLSRGLHHISSGPLSKLFRPSSPFADDVETRDEGVGSSSSSSSSSYLLLDEVNISIELKDWIFALEGAERLKLEVEDSCREKRSWHTFFESFVVKANGSKNQKVKSSIQGEEVHKYPVQVVKVGIEGLKTLKPEAPTKGSADQRHSGVDIKIDVVPCEDKAGNITWAVENLKFSAKQPIEVVVRKEELQHVAHMCKLEIDSMGRIAAGILRLLKLDGPVGQATLDQLSRLGSDGFEEIFSPRKVNNDTTTEVPSSSTNRSPSFLAPVDDKESCSCLDPTLASLEAELLESQSNCAELRSSESSSNPHVQQLTQKLETMHRLLARLRDQVQVIKERERCTFEMINYRGLEDVLL</sequence>
<accession>A0AAU9MWZ7</accession>
<dbReference type="Pfam" id="PF24917">
    <property type="entry name" value="BLTP3A_B"/>
    <property type="match status" value="1"/>
</dbReference>
<proteinExistence type="predicted"/>